<comment type="similarity">
    <text evidence="2">Belongs to the FlgN family.</text>
</comment>
<name>A0ABW8J8L2_9GAMM</name>
<gene>
    <name evidence="5" type="ORF">ISP25_15840</name>
</gene>
<comment type="caution">
    <text evidence="5">The sequence shown here is derived from an EMBL/GenBank/DDBJ whole genome shotgun (WGS) entry which is preliminary data.</text>
</comment>
<dbReference type="Proteomes" id="UP001620339">
    <property type="component" value="Unassembled WGS sequence"/>
</dbReference>
<evidence type="ECO:0000313" key="6">
    <source>
        <dbReference type="Proteomes" id="UP001620339"/>
    </source>
</evidence>
<keyword evidence="5" id="KW-0966">Cell projection</keyword>
<reference evidence="5 6" key="1">
    <citation type="submission" date="2020-10" db="EMBL/GenBank/DDBJ databases">
        <title>Phylogeny of dyella-like bacteria.</title>
        <authorList>
            <person name="Fu J."/>
        </authorList>
    </citation>
    <scope>NUCLEOTIDE SEQUENCE [LARGE SCALE GENOMIC DNA]</scope>
    <source>
        <strain evidence="5 6">KACC 19113</strain>
    </source>
</reference>
<keyword evidence="5" id="KW-0282">Flagellum</keyword>
<dbReference type="EMBL" id="JADIKK010000008">
    <property type="protein sequence ID" value="MFK2878543.1"/>
    <property type="molecule type" value="Genomic_DNA"/>
</dbReference>
<evidence type="ECO:0000256" key="4">
    <source>
        <dbReference type="SAM" id="Coils"/>
    </source>
</evidence>
<keyword evidence="6" id="KW-1185">Reference proteome</keyword>
<dbReference type="RefSeq" id="WP_192159525.1">
    <property type="nucleotide sequence ID" value="NZ_JADIKK010000008.1"/>
</dbReference>
<accession>A0ABW8J8L2</accession>
<evidence type="ECO:0000256" key="2">
    <source>
        <dbReference type="ARBA" id="ARBA00007703"/>
    </source>
</evidence>
<keyword evidence="3" id="KW-1005">Bacterial flagellum biogenesis</keyword>
<organism evidence="5 6">
    <name type="scientific">Rhodanobacter hydrolyticus</name>
    <dbReference type="NCBI Taxonomy" id="2250595"/>
    <lineage>
        <taxon>Bacteria</taxon>
        <taxon>Pseudomonadati</taxon>
        <taxon>Pseudomonadota</taxon>
        <taxon>Gammaproteobacteria</taxon>
        <taxon>Lysobacterales</taxon>
        <taxon>Rhodanobacteraceae</taxon>
        <taxon>Rhodanobacter</taxon>
    </lineage>
</organism>
<keyword evidence="4" id="KW-0175">Coiled coil</keyword>
<evidence type="ECO:0000256" key="3">
    <source>
        <dbReference type="ARBA" id="ARBA00022795"/>
    </source>
</evidence>
<evidence type="ECO:0000256" key="1">
    <source>
        <dbReference type="ARBA" id="ARBA00002397"/>
    </source>
</evidence>
<dbReference type="SUPFAM" id="SSF140566">
    <property type="entry name" value="FlgN-like"/>
    <property type="match status" value="1"/>
</dbReference>
<comment type="function">
    <text evidence="1">Required for the efficient initiation of filament assembly.</text>
</comment>
<evidence type="ECO:0000313" key="5">
    <source>
        <dbReference type="EMBL" id="MFK2878543.1"/>
    </source>
</evidence>
<dbReference type="InterPro" id="IPR007809">
    <property type="entry name" value="FlgN-like"/>
</dbReference>
<dbReference type="InterPro" id="IPR036679">
    <property type="entry name" value="FlgN-like_sf"/>
</dbReference>
<keyword evidence="5" id="KW-0969">Cilium</keyword>
<protein>
    <submittedName>
        <fullName evidence="5">Flagellar protein FlgN</fullName>
    </submittedName>
</protein>
<sequence>MTSLQHEFDQAITATLSDMRVALTMFEQVLEDERAALVAGDTVALGQAGTRKQALMQQLEQLDVERRQLANEQARAEDAPDPAWPSIVQSLQQCHRLNQRNGSIVNQRLQMVRQALAVLTGVDGGNGLYDRTGELHTTGRSRPLAAA</sequence>
<feature type="coiled-coil region" evidence="4">
    <location>
        <begin position="52"/>
        <end position="79"/>
    </location>
</feature>
<proteinExistence type="inferred from homology"/>
<dbReference type="Pfam" id="PF05130">
    <property type="entry name" value="FlgN"/>
    <property type="match status" value="1"/>
</dbReference>
<dbReference type="Gene3D" id="1.20.58.300">
    <property type="entry name" value="FlgN-like"/>
    <property type="match status" value="1"/>
</dbReference>